<feature type="non-terminal residue" evidence="1">
    <location>
        <position position="1"/>
    </location>
</feature>
<evidence type="ECO:0000313" key="1">
    <source>
        <dbReference type="EMBL" id="CAG8800273.1"/>
    </source>
</evidence>
<sequence>MDAMGPNTNITNSLSPQTIQPIPTNDFEIPTQYIALLESEIFSNN</sequence>
<feature type="non-terminal residue" evidence="1">
    <location>
        <position position="45"/>
    </location>
</feature>
<reference evidence="1" key="1">
    <citation type="submission" date="2021-06" db="EMBL/GenBank/DDBJ databases">
        <authorList>
            <person name="Kallberg Y."/>
            <person name="Tangrot J."/>
            <person name="Rosling A."/>
        </authorList>
    </citation>
    <scope>NUCLEOTIDE SEQUENCE</scope>
    <source>
        <strain evidence="1">MA461A</strain>
    </source>
</reference>
<dbReference type="Proteomes" id="UP000789920">
    <property type="component" value="Unassembled WGS sequence"/>
</dbReference>
<organism evidence="1 2">
    <name type="scientific">Racocetra persica</name>
    <dbReference type="NCBI Taxonomy" id="160502"/>
    <lineage>
        <taxon>Eukaryota</taxon>
        <taxon>Fungi</taxon>
        <taxon>Fungi incertae sedis</taxon>
        <taxon>Mucoromycota</taxon>
        <taxon>Glomeromycotina</taxon>
        <taxon>Glomeromycetes</taxon>
        <taxon>Diversisporales</taxon>
        <taxon>Gigasporaceae</taxon>
        <taxon>Racocetra</taxon>
    </lineage>
</organism>
<accession>A0ACA9RNQ4</accession>
<evidence type="ECO:0000313" key="2">
    <source>
        <dbReference type="Proteomes" id="UP000789920"/>
    </source>
</evidence>
<gene>
    <name evidence="1" type="ORF">RPERSI_LOCUS20880</name>
</gene>
<protein>
    <submittedName>
        <fullName evidence="1">25037_t:CDS:1</fullName>
    </submittedName>
</protein>
<proteinExistence type="predicted"/>
<dbReference type="EMBL" id="CAJVQC010059940">
    <property type="protein sequence ID" value="CAG8800273.1"/>
    <property type="molecule type" value="Genomic_DNA"/>
</dbReference>
<keyword evidence="2" id="KW-1185">Reference proteome</keyword>
<comment type="caution">
    <text evidence="1">The sequence shown here is derived from an EMBL/GenBank/DDBJ whole genome shotgun (WGS) entry which is preliminary data.</text>
</comment>
<name>A0ACA9RNQ4_9GLOM</name>